<organism evidence="3 4">
    <name type="scientific">Duganella zoogloeoides</name>
    <dbReference type="NCBI Taxonomy" id="75659"/>
    <lineage>
        <taxon>Bacteria</taxon>
        <taxon>Pseudomonadati</taxon>
        <taxon>Pseudomonadota</taxon>
        <taxon>Betaproteobacteria</taxon>
        <taxon>Burkholderiales</taxon>
        <taxon>Oxalobacteraceae</taxon>
        <taxon>Telluria group</taxon>
        <taxon>Duganella</taxon>
    </lineage>
</organism>
<sequence length="93" mass="10184">MATNTSMLHVRIDENIKAQANEALASMGLTMADAVRLFLHRVVADQAFPLELKVPNAATRAAMSEARAIMAERRARFTNADELLADLEKDSGQ</sequence>
<dbReference type="GeneID" id="43162320"/>
<gene>
    <name evidence="3" type="ORF">SR858_18250</name>
</gene>
<keyword evidence="2" id="KW-1277">Toxin-antitoxin system</keyword>
<keyword evidence="4" id="KW-1185">Reference proteome</keyword>
<evidence type="ECO:0000313" key="3">
    <source>
        <dbReference type="EMBL" id="WQH02997.1"/>
    </source>
</evidence>
<dbReference type="PANTHER" id="PTHR38781">
    <property type="entry name" value="ANTITOXIN DINJ-RELATED"/>
    <property type="match status" value="1"/>
</dbReference>
<reference evidence="3 4" key="1">
    <citation type="submission" date="2023-11" db="EMBL/GenBank/DDBJ databases">
        <title>MicrobeMod: A computational toolkit for identifying prokaryotic methylation and restriction-modification with nanopore sequencing.</title>
        <authorList>
            <person name="Crits-Christoph A."/>
            <person name="Kang S.C."/>
            <person name="Lee H."/>
            <person name="Ostrov N."/>
        </authorList>
    </citation>
    <scope>NUCLEOTIDE SEQUENCE [LARGE SCALE GENOMIC DNA]</scope>
    <source>
        <strain evidence="3 4">ATCC 25935</strain>
    </source>
</reference>
<dbReference type="RefSeq" id="WP_084669797.1">
    <property type="nucleotide sequence ID" value="NZ_CP140152.1"/>
</dbReference>
<comment type="similarity">
    <text evidence="1">Belongs to the RelB/DinJ antitoxin family.</text>
</comment>
<dbReference type="InterPro" id="IPR013321">
    <property type="entry name" value="Arc_rbn_hlx_hlx"/>
</dbReference>
<dbReference type="Gene3D" id="1.10.1220.10">
    <property type="entry name" value="Met repressor-like"/>
    <property type="match status" value="1"/>
</dbReference>
<dbReference type="PIRSF" id="PIRSF003108">
    <property type="entry name" value="DinJ"/>
    <property type="match status" value="1"/>
</dbReference>
<proteinExistence type="inferred from homology"/>
<dbReference type="InterPro" id="IPR026262">
    <property type="entry name" value="DinJ"/>
</dbReference>
<dbReference type="EMBL" id="CP140152">
    <property type="protein sequence ID" value="WQH02997.1"/>
    <property type="molecule type" value="Genomic_DNA"/>
</dbReference>
<dbReference type="Pfam" id="PF04221">
    <property type="entry name" value="RelB"/>
    <property type="match status" value="1"/>
</dbReference>
<dbReference type="PANTHER" id="PTHR38781:SF1">
    <property type="entry name" value="ANTITOXIN DINJ-RELATED"/>
    <property type="match status" value="1"/>
</dbReference>
<evidence type="ECO:0000256" key="2">
    <source>
        <dbReference type="ARBA" id="ARBA00022649"/>
    </source>
</evidence>
<name>A0ABZ0XTE1_9BURK</name>
<dbReference type="InterPro" id="IPR007337">
    <property type="entry name" value="RelB/DinJ"/>
</dbReference>
<dbReference type="Proteomes" id="UP001326110">
    <property type="component" value="Chromosome"/>
</dbReference>
<dbReference type="NCBIfam" id="TIGR02384">
    <property type="entry name" value="RelB_DinJ"/>
    <property type="match status" value="1"/>
</dbReference>
<protein>
    <submittedName>
        <fullName evidence="3">Type II toxin-antitoxin system RelB/DinJ family antitoxin</fullName>
    </submittedName>
</protein>
<evidence type="ECO:0000256" key="1">
    <source>
        <dbReference type="ARBA" id="ARBA00010562"/>
    </source>
</evidence>
<accession>A0ABZ0XTE1</accession>
<evidence type="ECO:0000313" key="4">
    <source>
        <dbReference type="Proteomes" id="UP001326110"/>
    </source>
</evidence>